<dbReference type="PANTHER" id="PTHR47506:SF1">
    <property type="entry name" value="HTH-TYPE TRANSCRIPTIONAL REGULATOR YJDC"/>
    <property type="match status" value="1"/>
</dbReference>
<evidence type="ECO:0000259" key="5">
    <source>
        <dbReference type="PROSITE" id="PS50977"/>
    </source>
</evidence>
<protein>
    <submittedName>
        <fullName evidence="6">TetR family transcriptional regulator</fullName>
    </submittedName>
</protein>
<dbReference type="InterPro" id="IPR011075">
    <property type="entry name" value="TetR_C"/>
</dbReference>
<reference evidence="6 7" key="1">
    <citation type="submission" date="2018-04" db="EMBL/GenBank/DDBJ databases">
        <title>Genomic Encyclopedia of Type Strains, Phase IV (KMG-IV): sequencing the most valuable type-strain genomes for metagenomic binning, comparative biology and taxonomic classification.</title>
        <authorList>
            <person name="Goeker M."/>
        </authorList>
    </citation>
    <scope>NUCLEOTIDE SEQUENCE [LARGE SCALE GENOMIC DNA]</scope>
    <source>
        <strain evidence="6 7">DSM 10065</strain>
    </source>
</reference>
<dbReference type="PANTHER" id="PTHR47506">
    <property type="entry name" value="TRANSCRIPTIONAL REGULATORY PROTEIN"/>
    <property type="match status" value="1"/>
</dbReference>
<comment type="caution">
    <text evidence="6">The sequence shown here is derived from an EMBL/GenBank/DDBJ whole genome shotgun (WGS) entry which is preliminary data.</text>
</comment>
<feature type="domain" description="HTH tetR-type" evidence="5">
    <location>
        <begin position="22"/>
        <end position="82"/>
    </location>
</feature>
<keyword evidence="1" id="KW-0805">Transcription regulation</keyword>
<dbReference type="RefSeq" id="WP_243410836.1">
    <property type="nucleotide sequence ID" value="NZ_JACCEX010000008.1"/>
</dbReference>
<dbReference type="EMBL" id="QEKO01000001">
    <property type="protein sequence ID" value="PVY68920.1"/>
    <property type="molecule type" value="Genomic_DNA"/>
</dbReference>
<dbReference type="Pfam" id="PF16925">
    <property type="entry name" value="TetR_C_13"/>
    <property type="match status" value="1"/>
</dbReference>
<dbReference type="InterPro" id="IPR009057">
    <property type="entry name" value="Homeodomain-like_sf"/>
</dbReference>
<evidence type="ECO:0000256" key="1">
    <source>
        <dbReference type="ARBA" id="ARBA00023015"/>
    </source>
</evidence>
<dbReference type="SUPFAM" id="SSF46689">
    <property type="entry name" value="Homeodomain-like"/>
    <property type="match status" value="1"/>
</dbReference>
<organism evidence="6 7">
    <name type="scientific">Pusillimonas noertemannii</name>
    <dbReference type="NCBI Taxonomy" id="305977"/>
    <lineage>
        <taxon>Bacteria</taxon>
        <taxon>Pseudomonadati</taxon>
        <taxon>Pseudomonadota</taxon>
        <taxon>Betaproteobacteria</taxon>
        <taxon>Burkholderiales</taxon>
        <taxon>Alcaligenaceae</taxon>
        <taxon>Pusillimonas</taxon>
    </lineage>
</organism>
<name>A0A2U1CSQ1_9BURK</name>
<accession>A0A2U1CSQ1</accession>
<dbReference type="AlphaFoldDB" id="A0A2U1CSQ1"/>
<sequence length="222" mass="23780">MKQKNTHPPAMQSAAGTLSRGALSRSRILDAALNVFRAQGYAATTVDDLCRGAGVTKGSFFHHFESKEAAALAAIEHWNEVTAALFADAPYWRVKDARERLLSYLDFRAQLAKGELPEFTCLLGTLAQETFASHPALRAACAAGIEAHAQTLVPTIRAALERHATGAGCSAESLARHTQAVLQGAFVLAKAGNDPGAVLDAIAHLRHYLELLLPPSTPRRHP</sequence>
<dbReference type="InterPro" id="IPR001647">
    <property type="entry name" value="HTH_TetR"/>
</dbReference>
<evidence type="ECO:0000256" key="4">
    <source>
        <dbReference type="PROSITE-ProRule" id="PRU00335"/>
    </source>
</evidence>
<evidence type="ECO:0000256" key="3">
    <source>
        <dbReference type="ARBA" id="ARBA00023163"/>
    </source>
</evidence>
<evidence type="ECO:0000313" key="6">
    <source>
        <dbReference type="EMBL" id="PVY68920.1"/>
    </source>
</evidence>
<feature type="DNA-binding region" description="H-T-H motif" evidence="4">
    <location>
        <begin position="45"/>
        <end position="64"/>
    </location>
</feature>
<keyword evidence="2 4" id="KW-0238">DNA-binding</keyword>
<dbReference type="Proteomes" id="UP000246145">
    <property type="component" value="Unassembled WGS sequence"/>
</dbReference>
<keyword evidence="7" id="KW-1185">Reference proteome</keyword>
<dbReference type="InterPro" id="IPR036271">
    <property type="entry name" value="Tet_transcr_reg_TetR-rel_C_sf"/>
</dbReference>
<evidence type="ECO:0000256" key="2">
    <source>
        <dbReference type="ARBA" id="ARBA00023125"/>
    </source>
</evidence>
<dbReference type="GO" id="GO:0003677">
    <property type="term" value="F:DNA binding"/>
    <property type="evidence" value="ECO:0007669"/>
    <property type="project" value="UniProtKB-UniRule"/>
</dbReference>
<dbReference type="PRINTS" id="PR00455">
    <property type="entry name" value="HTHTETR"/>
</dbReference>
<gene>
    <name evidence="6" type="ORF">C7440_1334</name>
</gene>
<proteinExistence type="predicted"/>
<dbReference type="Gene3D" id="1.10.357.10">
    <property type="entry name" value="Tetracycline Repressor, domain 2"/>
    <property type="match status" value="1"/>
</dbReference>
<dbReference type="Pfam" id="PF00440">
    <property type="entry name" value="TetR_N"/>
    <property type="match status" value="1"/>
</dbReference>
<keyword evidence="3" id="KW-0804">Transcription</keyword>
<dbReference type="PROSITE" id="PS50977">
    <property type="entry name" value="HTH_TETR_2"/>
    <property type="match status" value="1"/>
</dbReference>
<dbReference type="STRING" id="1231391.GCA_000308195_00794"/>
<dbReference type="SUPFAM" id="SSF48498">
    <property type="entry name" value="Tetracyclin repressor-like, C-terminal domain"/>
    <property type="match status" value="1"/>
</dbReference>
<evidence type="ECO:0000313" key="7">
    <source>
        <dbReference type="Proteomes" id="UP000246145"/>
    </source>
</evidence>